<dbReference type="GO" id="GO:0016020">
    <property type="term" value="C:membrane"/>
    <property type="evidence" value="ECO:0007669"/>
    <property type="project" value="UniProtKB-SubCell"/>
</dbReference>
<feature type="transmembrane region" description="Helical" evidence="5">
    <location>
        <begin position="12"/>
        <end position="34"/>
    </location>
</feature>
<feature type="transmembrane region" description="Helical" evidence="5">
    <location>
        <begin position="127"/>
        <end position="149"/>
    </location>
</feature>
<name>A0A2M7FX21_9BACT</name>
<dbReference type="Gene3D" id="2.60.120.10">
    <property type="entry name" value="Jelly Rolls"/>
    <property type="match status" value="1"/>
</dbReference>
<feature type="transmembrane region" description="Helical" evidence="5">
    <location>
        <begin position="170"/>
        <end position="189"/>
    </location>
</feature>
<evidence type="ECO:0000259" key="6">
    <source>
        <dbReference type="PROSITE" id="PS50042"/>
    </source>
</evidence>
<dbReference type="CDD" id="cd00038">
    <property type="entry name" value="CAP_ED"/>
    <property type="match status" value="1"/>
</dbReference>
<feature type="transmembrane region" description="Helical" evidence="5">
    <location>
        <begin position="46"/>
        <end position="63"/>
    </location>
</feature>
<dbReference type="PANTHER" id="PTHR43310:SF1">
    <property type="entry name" value="SULFATE TRANSPORTER YBAR-RELATED"/>
    <property type="match status" value="1"/>
</dbReference>
<dbReference type="InterPro" id="IPR000595">
    <property type="entry name" value="cNMP-bd_dom"/>
</dbReference>
<feature type="transmembrane region" description="Helical" evidence="5">
    <location>
        <begin position="69"/>
        <end position="86"/>
    </location>
</feature>
<proteinExistence type="predicted"/>
<dbReference type="EMBL" id="PFFQ01000066">
    <property type="protein sequence ID" value="PIW13791.1"/>
    <property type="molecule type" value="Genomic_DNA"/>
</dbReference>
<dbReference type="SUPFAM" id="SSF51206">
    <property type="entry name" value="cAMP-binding domain-like"/>
    <property type="match status" value="1"/>
</dbReference>
<dbReference type="SMART" id="SM00100">
    <property type="entry name" value="cNMP"/>
    <property type="match status" value="1"/>
</dbReference>
<evidence type="ECO:0000256" key="3">
    <source>
        <dbReference type="ARBA" id="ARBA00022989"/>
    </source>
</evidence>
<gene>
    <name evidence="8" type="ORF">COW36_24295</name>
</gene>
<feature type="transmembrane region" description="Helical" evidence="5">
    <location>
        <begin position="195"/>
        <end position="216"/>
    </location>
</feature>
<dbReference type="Proteomes" id="UP000231019">
    <property type="component" value="Unassembled WGS sequence"/>
</dbReference>
<feature type="transmembrane region" description="Helical" evidence="5">
    <location>
        <begin position="98"/>
        <end position="121"/>
    </location>
</feature>
<dbReference type="PROSITE" id="PS50042">
    <property type="entry name" value="CNMP_BINDING_3"/>
    <property type="match status" value="1"/>
</dbReference>
<dbReference type="Gene3D" id="3.30.750.24">
    <property type="entry name" value="STAS domain"/>
    <property type="match status" value="1"/>
</dbReference>
<evidence type="ECO:0000256" key="4">
    <source>
        <dbReference type="ARBA" id="ARBA00023136"/>
    </source>
</evidence>
<dbReference type="AlphaFoldDB" id="A0A2M7FX21"/>
<keyword evidence="2 5" id="KW-0812">Transmembrane</keyword>
<evidence type="ECO:0000256" key="2">
    <source>
        <dbReference type="ARBA" id="ARBA00022692"/>
    </source>
</evidence>
<dbReference type="InterPro" id="IPR052706">
    <property type="entry name" value="Membrane-Transporter-like"/>
</dbReference>
<dbReference type="Pfam" id="PF00027">
    <property type="entry name" value="cNMP_binding"/>
    <property type="match status" value="1"/>
</dbReference>
<evidence type="ECO:0000256" key="5">
    <source>
        <dbReference type="SAM" id="Phobius"/>
    </source>
</evidence>
<dbReference type="Pfam" id="PF00916">
    <property type="entry name" value="Sulfate_transp"/>
    <property type="match status" value="1"/>
</dbReference>
<dbReference type="PANTHER" id="PTHR43310">
    <property type="entry name" value="SULFATE TRANSPORTER YBAR-RELATED"/>
    <property type="match status" value="1"/>
</dbReference>
<feature type="transmembrane region" description="Helical" evidence="5">
    <location>
        <begin position="345"/>
        <end position="372"/>
    </location>
</feature>
<dbReference type="InterPro" id="IPR036513">
    <property type="entry name" value="STAS_dom_sf"/>
</dbReference>
<sequence length="732" mass="78920">MQIQNKGWAGDFWGGLAAMLVALPAAIAFGVTIFSAVGASFGAQGALAGILGAVAIGLVAAFFGGAPRLISAPCAPAAAVLTAFALEQSSKHTDPLRILLMMTLIGLLAGLLQVIFGVLRLGRLIKYMPYPVVSGYLSGVGLVIILSQVPKFLGAPKGSELQEAILHPAHWHWQSIAVGLVTAGVMLLAPKLTKAVPAVILALAAGILTYFGLGLVDPALWVLQGNVLVVGPAAGSNVGFLSAFLTRWQAIAAFEPTQLKDLLVPATTLAVLLSIDTLKTCVVLDSLTRTRHNSNRELIGQGLGNLCSGALGGIPGAGTMGATLVNISSGAHSRFSGIFEGGFSLAAMLALGALIAWVPIAALAAILIIIGVRMFDRKSLHLLKSRSTILDFVVILAVVLVAETISLIAASAVGIGLAIFLFIREQVHSSNLRRKSYGNQMFSKQIRLPEERQILEAQGQQTVIFELQGSLFFGTTDQLYTALEPDLKTCKYMILDMRRLQSFDVTAAHMLELIADILAEQGAQLIFTHFPRSVPTGQDLEEYFTEVGLVKEESPTRIFAELDAALEWVENQILDEARIEQPTEKPLELREMDLFKGRKETTIAALEACMQSLAFKPGERIFARGEQGDELFLIRRGAVRIELPIEAEQKHHIASFGRGDFFGEMSFLDQQERSADAVASEETELYVLSRQDFDRFADEHHKLAANLLEGLARVLSIRLRDTNKELRALQAS</sequence>
<evidence type="ECO:0000256" key="1">
    <source>
        <dbReference type="ARBA" id="ARBA00004141"/>
    </source>
</evidence>
<dbReference type="InterPro" id="IPR014710">
    <property type="entry name" value="RmlC-like_jellyroll"/>
</dbReference>
<dbReference type="SUPFAM" id="SSF52091">
    <property type="entry name" value="SpoIIaa-like"/>
    <property type="match status" value="1"/>
</dbReference>
<evidence type="ECO:0000313" key="8">
    <source>
        <dbReference type="EMBL" id="PIW13791.1"/>
    </source>
</evidence>
<dbReference type="InterPro" id="IPR011547">
    <property type="entry name" value="SLC26A/SulP_dom"/>
</dbReference>
<accession>A0A2M7FX21</accession>
<comment type="subcellular location">
    <subcellularLocation>
        <location evidence="1">Membrane</location>
        <topology evidence="1">Multi-pass membrane protein</topology>
    </subcellularLocation>
</comment>
<feature type="transmembrane region" description="Helical" evidence="5">
    <location>
        <begin position="392"/>
        <end position="423"/>
    </location>
</feature>
<feature type="domain" description="STAS" evidence="7">
    <location>
        <begin position="463"/>
        <end position="569"/>
    </location>
</feature>
<comment type="caution">
    <text evidence="8">The sequence shown here is derived from an EMBL/GenBank/DDBJ whole genome shotgun (WGS) entry which is preliminary data.</text>
</comment>
<dbReference type="InterPro" id="IPR002645">
    <property type="entry name" value="STAS_dom"/>
</dbReference>
<feature type="domain" description="Cyclic nucleotide-binding" evidence="6">
    <location>
        <begin position="594"/>
        <end position="696"/>
    </location>
</feature>
<evidence type="ECO:0000313" key="9">
    <source>
        <dbReference type="Proteomes" id="UP000231019"/>
    </source>
</evidence>
<feature type="transmembrane region" description="Helical" evidence="5">
    <location>
        <begin position="228"/>
        <end position="250"/>
    </location>
</feature>
<feature type="transmembrane region" description="Helical" evidence="5">
    <location>
        <begin position="303"/>
        <end position="325"/>
    </location>
</feature>
<dbReference type="InterPro" id="IPR018490">
    <property type="entry name" value="cNMP-bd_dom_sf"/>
</dbReference>
<keyword evidence="3 5" id="KW-1133">Transmembrane helix</keyword>
<evidence type="ECO:0000259" key="7">
    <source>
        <dbReference type="PROSITE" id="PS50801"/>
    </source>
</evidence>
<dbReference type="Pfam" id="PF01740">
    <property type="entry name" value="STAS"/>
    <property type="match status" value="1"/>
</dbReference>
<dbReference type="CDD" id="cd07042">
    <property type="entry name" value="STAS_SulP_like_sulfate_transporter"/>
    <property type="match status" value="1"/>
</dbReference>
<reference evidence="8 9" key="1">
    <citation type="submission" date="2017-09" db="EMBL/GenBank/DDBJ databases">
        <title>Depth-based differentiation of microbial function through sediment-hosted aquifers and enrichment of novel symbionts in the deep terrestrial subsurface.</title>
        <authorList>
            <person name="Probst A.J."/>
            <person name="Ladd B."/>
            <person name="Jarett J.K."/>
            <person name="Geller-Mcgrath D.E."/>
            <person name="Sieber C.M."/>
            <person name="Emerson J.B."/>
            <person name="Anantharaman K."/>
            <person name="Thomas B.C."/>
            <person name="Malmstrom R."/>
            <person name="Stieglmeier M."/>
            <person name="Klingl A."/>
            <person name="Woyke T."/>
            <person name="Ryan C.M."/>
            <person name="Banfield J.F."/>
        </authorList>
    </citation>
    <scope>NUCLEOTIDE SEQUENCE [LARGE SCALE GENOMIC DNA]</scope>
    <source>
        <strain evidence="8">CG17_big_fil_post_rev_8_21_14_2_50_48_46</strain>
    </source>
</reference>
<protein>
    <submittedName>
        <fullName evidence="8">Cyclic nucleotide-binding protein</fullName>
    </submittedName>
</protein>
<dbReference type="PROSITE" id="PS50801">
    <property type="entry name" value="STAS"/>
    <property type="match status" value="1"/>
</dbReference>
<keyword evidence="4 5" id="KW-0472">Membrane</keyword>
<organism evidence="8 9">
    <name type="scientific">bacterium (Candidatus Blackallbacteria) CG17_big_fil_post_rev_8_21_14_2_50_48_46</name>
    <dbReference type="NCBI Taxonomy" id="2014261"/>
    <lineage>
        <taxon>Bacteria</taxon>
        <taxon>Candidatus Blackallbacteria</taxon>
    </lineage>
</organism>